<comment type="caution">
    <text evidence="1">The sequence shown here is derived from an EMBL/GenBank/DDBJ whole genome shotgun (WGS) entry which is preliminary data.</text>
</comment>
<evidence type="ECO:0000313" key="1">
    <source>
        <dbReference type="EMBL" id="KAJ7990657.1"/>
    </source>
</evidence>
<accession>A0ACC2FH57</accession>
<evidence type="ECO:0000313" key="2">
    <source>
        <dbReference type="Proteomes" id="UP001157502"/>
    </source>
</evidence>
<organism evidence="1 2">
    <name type="scientific">Dallia pectoralis</name>
    <name type="common">Alaska blackfish</name>
    <dbReference type="NCBI Taxonomy" id="75939"/>
    <lineage>
        <taxon>Eukaryota</taxon>
        <taxon>Metazoa</taxon>
        <taxon>Chordata</taxon>
        <taxon>Craniata</taxon>
        <taxon>Vertebrata</taxon>
        <taxon>Euteleostomi</taxon>
        <taxon>Actinopterygii</taxon>
        <taxon>Neopterygii</taxon>
        <taxon>Teleostei</taxon>
        <taxon>Protacanthopterygii</taxon>
        <taxon>Esociformes</taxon>
        <taxon>Umbridae</taxon>
        <taxon>Dallia</taxon>
    </lineage>
</organism>
<sequence>MSWWRPRTHRWTVGGRRGLSASRVKMPEKEARKFLHKATVFYGLETRPDEQAMHDSWEPGSAPSPTWPGLSPQQRVSATTASPGTISSHPDLYVHSCHETQ</sequence>
<reference evidence="1" key="1">
    <citation type="submission" date="2021-05" db="EMBL/GenBank/DDBJ databases">
        <authorList>
            <person name="Pan Q."/>
            <person name="Jouanno E."/>
            <person name="Zahm M."/>
            <person name="Klopp C."/>
            <person name="Cabau C."/>
            <person name="Louis A."/>
            <person name="Berthelot C."/>
            <person name="Parey E."/>
            <person name="Roest Crollius H."/>
            <person name="Montfort J."/>
            <person name="Robinson-Rechavi M."/>
            <person name="Bouchez O."/>
            <person name="Lampietro C."/>
            <person name="Lopez Roques C."/>
            <person name="Donnadieu C."/>
            <person name="Postlethwait J."/>
            <person name="Bobe J."/>
            <person name="Dillon D."/>
            <person name="Chandos A."/>
            <person name="von Hippel F."/>
            <person name="Guiguen Y."/>
        </authorList>
    </citation>
    <scope>NUCLEOTIDE SEQUENCE</scope>
    <source>
        <strain evidence="1">YG-Jan2019</strain>
    </source>
</reference>
<name>A0ACC2FH57_DALPE</name>
<gene>
    <name evidence="1" type="ORF">DPEC_G00302670</name>
</gene>
<proteinExistence type="predicted"/>
<dbReference type="EMBL" id="CM055755">
    <property type="protein sequence ID" value="KAJ7990657.1"/>
    <property type="molecule type" value="Genomic_DNA"/>
</dbReference>
<protein>
    <submittedName>
        <fullName evidence="1">Uncharacterized protein</fullName>
    </submittedName>
</protein>
<dbReference type="Proteomes" id="UP001157502">
    <property type="component" value="Chromosome 28"/>
</dbReference>
<keyword evidence="2" id="KW-1185">Reference proteome</keyword>